<dbReference type="Pfam" id="PF13469">
    <property type="entry name" value="Sulfotransfer_3"/>
    <property type="match status" value="1"/>
</dbReference>
<dbReference type="InterPro" id="IPR027417">
    <property type="entry name" value="P-loop_NTPase"/>
</dbReference>
<accession>A0ABT7PPN6</accession>
<evidence type="ECO:0000313" key="2">
    <source>
        <dbReference type="Proteomes" id="UP001239462"/>
    </source>
</evidence>
<gene>
    <name evidence="1" type="ORF">QTN89_23635</name>
</gene>
<protein>
    <submittedName>
        <fullName evidence="1">Sulfotransferase</fullName>
    </submittedName>
</protein>
<reference evidence="1 2" key="1">
    <citation type="submission" date="2023-06" db="EMBL/GenBank/DDBJ databases">
        <title>Roseiconus lacunae JC819 isolated from Gulf of Mannar region, Tamil Nadu.</title>
        <authorList>
            <person name="Pk S."/>
            <person name="Ch S."/>
            <person name="Ch V.R."/>
        </authorList>
    </citation>
    <scope>NUCLEOTIDE SEQUENCE [LARGE SCALE GENOMIC DNA]</scope>
    <source>
        <strain evidence="1 2">JC819</strain>
    </source>
</reference>
<dbReference type="Gene3D" id="3.40.50.300">
    <property type="entry name" value="P-loop containing nucleotide triphosphate hydrolases"/>
    <property type="match status" value="1"/>
</dbReference>
<evidence type="ECO:0000313" key="1">
    <source>
        <dbReference type="EMBL" id="MDM4018463.1"/>
    </source>
</evidence>
<proteinExistence type="predicted"/>
<dbReference type="Proteomes" id="UP001239462">
    <property type="component" value="Unassembled WGS sequence"/>
</dbReference>
<dbReference type="SUPFAM" id="SSF52540">
    <property type="entry name" value="P-loop containing nucleoside triphosphate hydrolases"/>
    <property type="match status" value="1"/>
</dbReference>
<dbReference type="EMBL" id="JASZZN010000022">
    <property type="protein sequence ID" value="MDM4018463.1"/>
    <property type="molecule type" value="Genomic_DNA"/>
</dbReference>
<dbReference type="RefSeq" id="WP_289166317.1">
    <property type="nucleotide sequence ID" value="NZ_JASZZN010000022.1"/>
</dbReference>
<name>A0ABT7PPN6_9BACT</name>
<comment type="caution">
    <text evidence="1">The sequence shown here is derived from an EMBL/GenBank/DDBJ whole genome shotgun (WGS) entry which is preliminary data.</text>
</comment>
<sequence>MGFKLTIGRLRDAWSKYPQVRRQLYQFPPGKPIFIAGTHRSGTTWFAQMLAEPGLWYVHEPFNPNKGYWSEEFTSLAFDQRNQNVDAYFRRLLSGQHRDTSANTDTDHPLMPLRLFRQPIRRMMIKDPLACLMTGYFAANFDVCPLVLFRHPAGFVSSILRLRWPIGKFLQDFASRESLLVEHLSPYRGLLVKHQHDDNAAAATVLHGVLNTVMWNQIQKDAKIAYHFFEDLCANPLERFREIFDAISLPYSDATRQRHETLCNQGPKDPRSYRTHAVARNSLAMANSWRSQLAPSTVDRIRDVWNQFDLPFYRSDEHWDVRSAALEACVD</sequence>
<keyword evidence="2" id="KW-1185">Reference proteome</keyword>
<organism evidence="1 2">
    <name type="scientific">Roseiconus lacunae</name>
    <dbReference type="NCBI Taxonomy" id="2605694"/>
    <lineage>
        <taxon>Bacteria</taxon>
        <taxon>Pseudomonadati</taxon>
        <taxon>Planctomycetota</taxon>
        <taxon>Planctomycetia</taxon>
        <taxon>Pirellulales</taxon>
        <taxon>Pirellulaceae</taxon>
        <taxon>Roseiconus</taxon>
    </lineage>
</organism>